<gene>
    <name evidence="2" type="ORF">A2Z61_00265</name>
</gene>
<dbReference type="Gene3D" id="2.60.40.10">
    <property type="entry name" value="Immunoglobulins"/>
    <property type="match status" value="1"/>
</dbReference>
<dbReference type="STRING" id="1797580.A2Z61_00265"/>
<evidence type="ECO:0000313" key="2">
    <source>
        <dbReference type="EMBL" id="OGD66435.1"/>
    </source>
</evidence>
<dbReference type="Proteomes" id="UP000186029">
    <property type="component" value="Unassembled WGS sequence"/>
</dbReference>
<proteinExistence type="predicted"/>
<protein>
    <submittedName>
        <fullName evidence="2">Uncharacterized protein</fullName>
    </submittedName>
</protein>
<comment type="caution">
    <text evidence="2">The sequence shown here is derived from an EMBL/GenBank/DDBJ whole genome shotgun (WGS) entry which is preliminary data.</text>
</comment>
<feature type="transmembrane region" description="Helical" evidence="1">
    <location>
        <begin position="7"/>
        <end position="26"/>
    </location>
</feature>
<keyword evidence="1" id="KW-0472">Membrane</keyword>
<dbReference type="EMBL" id="MFAC01000032">
    <property type="protein sequence ID" value="OGD66435.1"/>
    <property type="molecule type" value="Genomic_DNA"/>
</dbReference>
<keyword evidence="1" id="KW-1133">Transmembrane helix</keyword>
<keyword evidence="1" id="KW-0812">Transmembrane</keyword>
<evidence type="ECO:0000313" key="3">
    <source>
        <dbReference type="Proteomes" id="UP000186029"/>
    </source>
</evidence>
<accession>A0A1F5EGD9</accession>
<reference evidence="2 3" key="1">
    <citation type="journal article" date="2016" name="Nat. Commun.">
        <title>Thousands of microbial genomes shed light on interconnected biogeochemical processes in an aquifer system.</title>
        <authorList>
            <person name="Anantharaman K."/>
            <person name="Brown C.T."/>
            <person name="Hug L.A."/>
            <person name="Sharon I."/>
            <person name="Castelle C.J."/>
            <person name="Probst A.J."/>
            <person name="Thomas B.C."/>
            <person name="Singh A."/>
            <person name="Wilkins M.J."/>
            <person name="Karaoz U."/>
            <person name="Brodie E.L."/>
            <person name="Williams K.H."/>
            <person name="Hubbard S.S."/>
            <person name="Banfield J.F."/>
        </authorList>
    </citation>
    <scope>NUCLEOTIDE SEQUENCE [LARGE SCALE GENOMIC DNA]</scope>
</reference>
<dbReference type="AlphaFoldDB" id="A0A1F5EGD9"/>
<name>A0A1F5EGD9_9BACT</name>
<organism evidence="2 3">
    <name type="scientific">Candidatus Campbellbacteria bacterium RIFCSPLOWO2_02_35_12</name>
    <dbReference type="NCBI Taxonomy" id="1797580"/>
    <lineage>
        <taxon>Bacteria</taxon>
        <taxon>Candidatus Campbelliibacteriota</taxon>
    </lineage>
</organism>
<dbReference type="Pfam" id="PF09136">
    <property type="entry name" value="Glucodextran_B"/>
    <property type="match status" value="1"/>
</dbReference>
<evidence type="ECO:0000256" key="1">
    <source>
        <dbReference type="SAM" id="Phobius"/>
    </source>
</evidence>
<sequence length="113" mass="12944">MKNPKKILLSGILIFFAITIFGYIIFQARNIIIGPIIKIKTPINGSHLRESLIEIKGIAKNISYISMNDKQIFTDDNGVFSEKLLLSRGYNIIMIKAVDRFGREIQKKLELIY</sequence>
<dbReference type="InterPro" id="IPR013783">
    <property type="entry name" value="Ig-like_fold"/>
</dbReference>